<dbReference type="GO" id="GO:0016740">
    <property type="term" value="F:transferase activity"/>
    <property type="evidence" value="ECO:0007669"/>
    <property type="project" value="UniProtKB-KW"/>
</dbReference>
<feature type="transmembrane region" description="Helical" evidence="1">
    <location>
        <begin position="218"/>
        <end position="236"/>
    </location>
</feature>
<sequence length="492" mass="54714">MYESDKEAERYAPFMIVLTCVLLCLLVSKGNALLPGYSVDDYLLTYADADPGMYLSQGRYTEVALQWLTRQLGLRWSDIYFPNIVLLLLAYGALISLAVLAVRPARTSLAIPCIGGAIIACHPFFSALLAFREAALNSLCCIVLLVVFLHAWLHLTHNQPLRQCWSTHLLAALALAGALGCYQPALGIALCITLPIVMQRAFSMAQRPLREIGRQWRLGIPMLLAVAFYILLNRFLTWHPDVVVDPRSQIVGWAELPQRLRQFAELLYQLLLGGTALESALLIKAQGLLLLLGLISIGWRTPLKATAFLILYLFLVVLSVAPLALSSIWWPALRAAIASGFALGMLATMTLACAGRLTRPLAAGWLFVCWGLALHSSALLLDQARLNRWDISQAQLLVQDIRRQFPDLTRPRISLVPGQWRYPATLQSAMHDHGESAFATPWAIQGLLREATGQELEWVYPEEADKERCTHSPHWPGEGSLLRKEDVIHVCL</sequence>
<feature type="transmembrane region" description="Helical" evidence="1">
    <location>
        <begin position="80"/>
        <end position="103"/>
    </location>
</feature>
<evidence type="ECO:0000313" key="2">
    <source>
        <dbReference type="EMBL" id="SDO82752.1"/>
    </source>
</evidence>
<evidence type="ECO:0000256" key="1">
    <source>
        <dbReference type="SAM" id="Phobius"/>
    </source>
</evidence>
<dbReference type="STRING" id="198616.SAMN05216193_11695"/>
<feature type="transmembrane region" description="Helical" evidence="1">
    <location>
        <begin position="12"/>
        <end position="28"/>
    </location>
</feature>
<feature type="transmembrane region" description="Helical" evidence="1">
    <location>
        <begin position="307"/>
        <end position="330"/>
    </location>
</feature>
<feature type="transmembrane region" description="Helical" evidence="1">
    <location>
        <begin position="336"/>
        <end position="354"/>
    </location>
</feature>
<evidence type="ECO:0000313" key="3">
    <source>
        <dbReference type="Proteomes" id="UP000242957"/>
    </source>
</evidence>
<protein>
    <submittedName>
        <fullName evidence="2">Glucosyl transferase GtrII</fullName>
    </submittedName>
</protein>
<name>A0A1H0MQR8_9PSED</name>
<dbReference type="Proteomes" id="UP000242957">
    <property type="component" value="Unassembled WGS sequence"/>
</dbReference>
<dbReference type="RefSeq" id="WP_084313478.1">
    <property type="nucleotide sequence ID" value="NZ_FNIJ01000016.1"/>
</dbReference>
<feature type="transmembrane region" description="Helical" evidence="1">
    <location>
        <begin position="136"/>
        <end position="153"/>
    </location>
</feature>
<proteinExistence type="predicted"/>
<keyword evidence="1" id="KW-0472">Membrane</keyword>
<feature type="transmembrane region" description="Helical" evidence="1">
    <location>
        <begin position="173"/>
        <end position="197"/>
    </location>
</feature>
<reference evidence="3" key="1">
    <citation type="submission" date="2016-10" db="EMBL/GenBank/DDBJ databases">
        <authorList>
            <person name="Varghese N."/>
            <person name="Submissions S."/>
        </authorList>
    </citation>
    <scope>NUCLEOTIDE SEQUENCE [LARGE SCALE GENOMIC DNA]</scope>
    <source>
        <strain evidence="3">JCM 21621</strain>
    </source>
</reference>
<keyword evidence="1" id="KW-1133">Transmembrane helix</keyword>
<feature type="transmembrane region" description="Helical" evidence="1">
    <location>
        <begin position="361"/>
        <end position="381"/>
    </location>
</feature>
<feature type="transmembrane region" description="Helical" evidence="1">
    <location>
        <begin position="266"/>
        <end position="295"/>
    </location>
</feature>
<keyword evidence="1" id="KW-0812">Transmembrane</keyword>
<feature type="transmembrane region" description="Helical" evidence="1">
    <location>
        <begin position="109"/>
        <end position="129"/>
    </location>
</feature>
<dbReference type="OrthoDB" id="8437156at2"/>
<accession>A0A1H0MQR8</accession>
<keyword evidence="2" id="KW-0808">Transferase</keyword>
<dbReference type="Pfam" id="PF14264">
    <property type="entry name" value="Glucos_trans_II"/>
    <property type="match status" value="1"/>
</dbReference>
<keyword evidence="3" id="KW-1185">Reference proteome</keyword>
<dbReference type="AlphaFoldDB" id="A0A1H0MQR8"/>
<dbReference type="EMBL" id="FNIJ01000016">
    <property type="protein sequence ID" value="SDO82752.1"/>
    <property type="molecule type" value="Genomic_DNA"/>
</dbReference>
<organism evidence="2 3">
    <name type="scientific">Pseudomonas jinjuensis</name>
    <dbReference type="NCBI Taxonomy" id="198616"/>
    <lineage>
        <taxon>Bacteria</taxon>
        <taxon>Pseudomonadati</taxon>
        <taxon>Pseudomonadota</taxon>
        <taxon>Gammaproteobacteria</taxon>
        <taxon>Pseudomonadales</taxon>
        <taxon>Pseudomonadaceae</taxon>
        <taxon>Pseudomonas</taxon>
    </lineage>
</organism>
<gene>
    <name evidence="2" type="ORF">SAMN05216193_11695</name>
</gene>
<dbReference type="InterPro" id="IPR025686">
    <property type="entry name" value="Glucos_trans_II"/>
</dbReference>